<accession>A0A0H4KGH7</accession>
<evidence type="ECO:0000313" key="5">
    <source>
        <dbReference type="EMBL" id="AKO92665.1"/>
    </source>
</evidence>
<dbReference type="InterPro" id="IPR000551">
    <property type="entry name" value="MerR-type_HTH_dom"/>
</dbReference>
<protein>
    <submittedName>
        <fullName evidence="5">GntR family transcriptional regulator</fullName>
    </submittedName>
</protein>
<dbReference type="AlphaFoldDB" id="A0A0H4KGH7"/>
<dbReference type="InterPro" id="IPR009061">
    <property type="entry name" value="DNA-bd_dom_put_sf"/>
</dbReference>
<keyword evidence="4" id="KW-0804">Transcription</keyword>
<keyword evidence="3" id="KW-0238">DNA-binding</keyword>
<dbReference type="CDD" id="cd01107">
    <property type="entry name" value="HTH_BmrR"/>
    <property type="match status" value="1"/>
</dbReference>
<dbReference type="PANTHER" id="PTHR30204">
    <property type="entry name" value="REDOX-CYCLING DRUG-SENSING TRANSCRIPTIONAL ACTIVATOR SOXR"/>
    <property type="match status" value="1"/>
</dbReference>
<dbReference type="RefSeq" id="WP_040057658.1">
    <property type="nucleotide sequence ID" value="NZ_CP011974.1"/>
</dbReference>
<dbReference type="PANTHER" id="PTHR30204:SF69">
    <property type="entry name" value="MERR-FAMILY TRANSCRIPTIONAL REGULATOR"/>
    <property type="match status" value="1"/>
</dbReference>
<keyword evidence="2" id="KW-0805">Transcription regulation</keyword>
<organism evidence="5 6">
    <name type="scientific">Priestia filamentosa</name>
    <dbReference type="NCBI Taxonomy" id="1402861"/>
    <lineage>
        <taxon>Bacteria</taxon>
        <taxon>Bacillati</taxon>
        <taxon>Bacillota</taxon>
        <taxon>Bacilli</taxon>
        <taxon>Bacillales</taxon>
        <taxon>Bacillaceae</taxon>
        <taxon>Priestia</taxon>
    </lineage>
</organism>
<keyword evidence="6" id="KW-1185">Reference proteome</keyword>
<dbReference type="GeneID" id="93701429"/>
<evidence type="ECO:0000256" key="2">
    <source>
        <dbReference type="ARBA" id="ARBA00023015"/>
    </source>
</evidence>
<dbReference type="InterPro" id="IPR010499">
    <property type="entry name" value="AraC_E-bd"/>
</dbReference>
<evidence type="ECO:0000313" key="6">
    <source>
        <dbReference type="Proteomes" id="UP000036202"/>
    </source>
</evidence>
<keyword evidence="1" id="KW-0678">Repressor</keyword>
<gene>
    <name evidence="5" type="ORF">BEH_11510</name>
</gene>
<dbReference type="InterPro" id="IPR029442">
    <property type="entry name" value="GyrI-like"/>
</dbReference>
<dbReference type="SUPFAM" id="SSF46955">
    <property type="entry name" value="Putative DNA-binding domain"/>
    <property type="match status" value="1"/>
</dbReference>
<dbReference type="GO" id="GO:0003677">
    <property type="term" value="F:DNA binding"/>
    <property type="evidence" value="ECO:0007669"/>
    <property type="project" value="UniProtKB-KW"/>
</dbReference>
<evidence type="ECO:0000256" key="4">
    <source>
        <dbReference type="ARBA" id="ARBA00023163"/>
    </source>
</evidence>
<evidence type="ECO:0000256" key="3">
    <source>
        <dbReference type="ARBA" id="ARBA00023125"/>
    </source>
</evidence>
<dbReference type="Pfam" id="PF13411">
    <property type="entry name" value="MerR_1"/>
    <property type="match status" value="1"/>
</dbReference>
<dbReference type="SMART" id="SM00871">
    <property type="entry name" value="AraC_E_bind"/>
    <property type="match status" value="1"/>
</dbReference>
<dbReference type="PROSITE" id="PS50937">
    <property type="entry name" value="HTH_MERR_2"/>
    <property type="match status" value="1"/>
</dbReference>
<dbReference type="InterPro" id="IPR011256">
    <property type="entry name" value="Reg_factor_effector_dom_sf"/>
</dbReference>
<dbReference type="InterPro" id="IPR047057">
    <property type="entry name" value="MerR_fam"/>
</dbReference>
<sequence>MKELFTIGEISKLFHMKISTLRYYDEIGLLRPQFTDDKTHYRYYSTQQFERLDSIKYLRALGVPISELLEFFNYRDIDNLVMMLKNQQAEIAQKKMELETIERKISQRLLQINHAINTPLDTIAEVKLPQRHVAYLQHDYSPSEDIEFPISELRTNFNLKTNIFIGKIGLSISISDLYAGAFNKYSSVFMTVEEDDEVASPTTIFPSREYLQICFKGTHIDAPPYYKKLMEYMRDHQYKLIDDSMEITLIDYGVTNDLNKYVTEILVPYSRL</sequence>
<dbReference type="SMART" id="SM00422">
    <property type="entry name" value="HTH_MERR"/>
    <property type="match status" value="1"/>
</dbReference>
<dbReference type="Pfam" id="PF06445">
    <property type="entry name" value="GyrI-like"/>
    <property type="match status" value="1"/>
</dbReference>
<dbReference type="Gene3D" id="1.10.1660.10">
    <property type="match status" value="1"/>
</dbReference>
<dbReference type="KEGG" id="beo:BEH_11510"/>
<reference evidence="5 6" key="1">
    <citation type="journal article" date="2015" name="PLoS ONE">
        <title>Genome Sequence of Bacillus endophyticus and Analysis of Its Companion Mechanism in the Ketogulonigenium vulgare-Bacillus Strain Consortium.</title>
        <authorList>
            <person name="Jia N."/>
            <person name="Du J."/>
            <person name="Ding M.Z."/>
            <person name="Gao F."/>
            <person name="Yuan Y.J."/>
        </authorList>
    </citation>
    <scope>NUCLEOTIDE SEQUENCE [LARGE SCALE GENOMIC DNA]</scope>
    <source>
        <strain evidence="5 6">Hbe603</strain>
    </source>
</reference>
<name>A0A0H4KGH7_9BACI</name>
<evidence type="ECO:0000256" key="1">
    <source>
        <dbReference type="ARBA" id="ARBA00022491"/>
    </source>
</evidence>
<dbReference type="Gene3D" id="3.20.80.10">
    <property type="entry name" value="Regulatory factor, effector binding domain"/>
    <property type="match status" value="1"/>
</dbReference>
<dbReference type="PATRIC" id="fig|135735.6.peg.2410"/>
<dbReference type="Proteomes" id="UP000036202">
    <property type="component" value="Chromosome"/>
</dbReference>
<reference evidence="6" key="2">
    <citation type="submission" date="2015-06" db="EMBL/GenBank/DDBJ databases">
        <title>Genome Sequence of Bacillus endophyticus and Analysis of its Companion Mechanism in the Ketogulonigenium vulgare-Bacillus strain Consortium.</title>
        <authorList>
            <person name="Jia N."/>
            <person name="Du J."/>
            <person name="Ding M.-Z."/>
            <person name="Gao F."/>
            <person name="Yuan Y.-J."/>
        </authorList>
    </citation>
    <scope>NUCLEOTIDE SEQUENCE [LARGE SCALE GENOMIC DNA]</scope>
    <source>
        <strain evidence="6">Hbe603</strain>
    </source>
</reference>
<dbReference type="SUPFAM" id="SSF55136">
    <property type="entry name" value="Probable bacterial effector-binding domain"/>
    <property type="match status" value="1"/>
</dbReference>
<proteinExistence type="predicted"/>
<dbReference type="GO" id="GO:0003700">
    <property type="term" value="F:DNA-binding transcription factor activity"/>
    <property type="evidence" value="ECO:0007669"/>
    <property type="project" value="InterPro"/>
</dbReference>
<accession>A0A231SCZ1</accession>
<dbReference type="EMBL" id="CP011974">
    <property type="protein sequence ID" value="AKO92665.1"/>
    <property type="molecule type" value="Genomic_DNA"/>
</dbReference>
<dbReference type="OrthoDB" id="9773308at2"/>